<dbReference type="EMBL" id="FOXO01000003">
    <property type="protein sequence ID" value="SFP54892.1"/>
    <property type="molecule type" value="Genomic_DNA"/>
</dbReference>
<keyword evidence="3" id="KW-1185">Reference proteome</keyword>
<dbReference type="AlphaFoldDB" id="A0A1I5R8M7"/>
<feature type="transmembrane region" description="Helical" evidence="1">
    <location>
        <begin position="58"/>
        <end position="80"/>
    </location>
</feature>
<accession>A0A1I5R8M7</accession>
<keyword evidence="1" id="KW-1133">Transmembrane helix</keyword>
<gene>
    <name evidence="2" type="ORF">SAMN04487928_103184</name>
</gene>
<dbReference type="Proteomes" id="UP000182624">
    <property type="component" value="Unassembled WGS sequence"/>
</dbReference>
<feature type="transmembrane region" description="Helical" evidence="1">
    <location>
        <begin position="6"/>
        <end position="28"/>
    </location>
</feature>
<feature type="transmembrane region" description="Helical" evidence="1">
    <location>
        <begin position="146"/>
        <end position="163"/>
    </location>
</feature>
<protein>
    <submittedName>
        <fullName evidence="2">Uncharacterized protein</fullName>
    </submittedName>
</protein>
<feature type="transmembrane region" description="Helical" evidence="1">
    <location>
        <begin position="92"/>
        <end position="116"/>
    </location>
</feature>
<keyword evidence="1" id="KW-0472">Membrane</keyword>
<evidence type="ECO:0000313" key="3">
    <source>
        <dbReference type="Proteomes" id="UP000182624"/>
    </source>
</evidence>
<name>A0A1I5R8M7_9FIRM</name>
<dbReference type="RefSeq" id="WP_242949327.1">
    <property type="nucleotide sequence ID" value="NZ_FOXO01000003.1"/>
</dbReference>
<evidence type="ECO:0000313" key="2">
    <source>
        <dbReference type="EMBL" id="SFP54892.1"/>
    </source>
</evidence>
<evidence type="ECO:0000256" key="1">
    <source>
        <dbReference type="SAM" id="Phobius"/>
    </source>
</evidence>
<keyword evidence="1" id="KW-0812">Transmembrane</keyword>
<organism evidence="2 3">
    <name type="scientific">Butyrivibrio proteoclasticus</name>
    <dbReference type="NCBI Taxonomy" id="43305"/>
    <lineage>
        <taxon>Bacteria</taxon>
        <taxon>Bacillati</taxon>
        <taxon>Bacillota</taxon>
        <taxon>Clostridia</taxon>
        <taxon>Lachnospirales</taxon>
        <taxon>Lachnospiraceae</taxon>
        <taxon>Butyrivibrio</taxon>
    </lineage>
</organism>
<proteinExistence type="predicted"/>
<reference evidence="3" key="1">
    <citation type="submission" date="2016-10" db="EMBL/GenBank/DDBJ databases">
        <authorList>
            <person name="Varghese N."/>
            <person name="Submissions S."/>
        </authorList>
    </citation>
    <scope>NUCLEOTIDE SEQUENCE [LARGE SCALE GENOMIC DNA]</scope>
    <source>
        <strain evidence="3">P18</strain>
    </source>
</reference>
<sequence length="167" mass="19701">MSMLLTVFLTIVFCAAITLMMFSAVAFIQNEKFFSSAPKEAQAVLRHRDKELFYGARIIGWTLMIFSLLMILGVGVISIWDGFRSGFTFGQFFFRFVFIFTVYKIYDMVCFDYFLLMKFRFFQFYYPEVENVYRNRKYGYNIKSQLLKLLVIFPAASAIVAWICTLF</sequence>